<dbReference type="Gene3D" id="3.30.450.20">
    <property type="entry name" value="PAS domain"/>
    <property type="match status" value="1"/>
</dbReference>
<dbReference type="STRING" id="706570.PT85_14325"/>
<dbReference type="CDD" id="cd11386">
    <property type="entry name" value="MCP_signal"/>
    <property type="match status" value="1"/>
</dbReference>
<evidence type="ECO:0000256" key="2">
    <source>
        <dbReference type="ARBA" id="ARBA00022475"/>
    </source>
</evidence>
<keyword evidence="2" id="KW-1003">Cell membrane</keyword>
<evidence type="ECO:0000256" key="11">
    <source>
        <dbReference type="PROSITE-ProRule" id="PRU00284"/>
    </source>
</evidence>
<dbReference type="PROSITE" id="PS50111">
    <property type="entry name" value="CHEMOTAXIS_TRANSDUC_2"/>
    <property type="match status" value="1"/>
</dbReference>
<dbReference type="PROSITE" id="PS50885">
    <property type="entry name" value="HAMP"/>
    <property type="match status" value="1"/>
</dbReference>
<dbReference type="InterPro" id="IPR004090">
    <property type="entry name" value="Chemotax_Me-accpt_rcpt"/>
</dbReference>
<keyword evidence="8 12" id="KW-0472">Membrane</keyword>
<comment type="similarity">
    <text evidence="10">Belongs to the methyl-accepting chemotaxis (MCP) protein family.</text>
</comment>
<dbReference type="InterPro" id="IPR003660">
    <property type="entry name" value="HAMP_dom"/>
</dbReference>
<dbReference type="InterPro" id="IPR035965">
    <property type="entry name" value="PAS-like_dom_sf"/>
</dbReference>
<dbReference type="FunFam" id="1.10.287.950:FF:000001">
    <property type="entry name" value="Methyl-accepting chemotaxis sensory transducer"/>
    <property type="match status" value="1"/>
</dbReference>
<evidence type="ECO:0000313" key="17">
    <source>
        <dbReference type="Proteomes" id="UP000030980"/>
    </source>
</evidence>
<evidence type="ECO:0000256" key="6">
    <source>
        <dbReference type="ARBA" id="ARBA00022692"/>
    </source>
</evidence>
<evidence type="ECO:0000256" key="5">
    <source>
        <dbReference type="ARBA" id="ARBA00022519"/>
    </source>
</evidence>
<dbReference type="NCBIfam" id="TIGR00229">
    <property type="entry name" value="sensory_box"/>
    <property type="match status" value="1"/>
</dbReference>
<feature type="transmembrane region" description="Helical" evidence="12">
    <location>
        <begin position="148"/>
        <end position="170"/>
    </location>
</feature>
<dbReference type="Pfam" id="PF08447">
    <property type="entry name" value="PAS_3"/>
    <property type="match status" value="1"/>
</dbReference>
<keyword evidence="17" id="KW-1185">Reference proteome</keyword>
<evidence type="ECO:0000313" key="16">
    <source>
        <dbReference type="EMBL" id="KHO63689.1"/>
    </source>
</evidence>
<keyword evidence="3" id="KW-0488">Methylation</keyword>
<keyword evidence="5" id="KW-0997">Cell inner membrane</keyword>
<dbReference type="Pfam" id="PF00015">
    <property type="entry name" value="MCPsignal"/>
    <property type="match status" value="1"/>
</dbReference>
<dbReference type="CDD" id="cd00130">
    <property type="entry name" value="PAS"/>
    <property type="match status" value="1"/>
</dbReference>
<evidence type="ECO:0000256" key="8">
    <source>
        <dbReference type="ARBA" id="ARBA00023136"/>
    </source>
</evidence>
<dbReference type="InterPro" id="IPR004089">
    <property type="entry name" value="MCPsignal_dom"/>
</dbReference>
<feature type="transmembrane region" description="Helical" evidence="12">
    <location>
        <begin position="176"/>
        <end position="198"/>
    </location>
</feature>
<dbReference type="InterPro" id="IPR013655">
    <property type="entry name" value="PAS_fold_3"/>
</dbReference>
<keyword evidence="6 12" id="KW-0812">Transmembrane</keyword>
<dbReference type="PRINTS" id="PR00260">
    <property type="entry name" value="CHEMTRNSDUCR"/>
</dbReference>
<dbReference type="Gene3D" id="1.10.287.950">
    <property type="entry name" value="Methyl-accepting chemotaxis protein"/>
    <property type="match status" value="1"/>
</dbReference>
<evidence type="ECO:0000256" key="7">
    <source>
        <dbReference type="ARBA" id="ARBA00022989"/>
    </source>
</evidence>
<comment type="caution">
    <text evidence="16">The sequence shown here is derived from an EMBL/GenBank/DDBJ whole genome shotgun (WGS) entry which is preliminary data.</text>
</comment>
<accession>A0A0B3BSR0</accession>
<dbReference type="SMART" id="SM00283">
    <property type="entry name" value="MA"/>
    <property type="match status" value="1"/>
</dbReference>
<dbReference type="PANTHER" id="PTHR32089">
    <property type="entry name" value="METHYL-ACCEPTING CHEMOTAXIS PROTEIN MCPB"/>
    <property type="match status" value="1"/>
</dbReference>
<dbReference type="FunFam" id="3.30.450.20:FF:000046">
    <property type="entry name" value="Aerotaxis sensor receptor"/>
    <property type="match status" value="1"/>
</dbReference>
<name>A0A0B3BSR0_9PSED</name>
<evidence type="ECO:0000256" key="9">
    <source>
        <dbReference type="ARBA" id="ARBA00023224"/>
    </source>
</evidence>
<feature type="domain" description="HAMP" evidence="15">
    <location>
        <begin position="246"/>
        <end position="299"/>
    </location>
</feature>
<dbReference type="PROSITE" id="PS50112">
    <property type="entry name" value="PAS"/>
    <property type="match status" value="1"/>
</dbReference>
<sequence length="538" mass="57445">MKINLPVSGRALELPESINILSTTDLKGIVTSANPEFVKISGFSEAELLGESHNIVRHPDMPPAAFASLWSALESGRSWMGMVQNRCKNGDHYWVSAYVTPIVEDGEVVEYQSVRIRPEAAWVASAEQVYAALRAGRTPKPLRWRPGLFARLLGLCGLAVGAALGLAILALDADPFIALAGGAAGLGVFAAGLWHMLAPLRQLLDEARKVAVNPVGQWVYCGRSDEFGEIAFALRMQTMEAGAIVGRLAEAARQLAEQAEQLQSAVAHSDASSQRQQQETRQIAQAIEEMAASVREVARSAQHCASTAGAADRAARGGEEQVQATGRRIASLAREMQRAVAAVQNLQASSGRINSVIGVIEAIAEQTNLLALNAAIEAARAGEAGRGFAVVADEVRNLAIRTQDSTQQIQDILGGLQTEVDGAVRAMQAGSEEVSQSERQAAEASQVLSEIHAQVSAITALNGQIASAVEQQGVASEAIHRSIEGIHQASEQQAVHNHDSNRAAAAVSRQAEQLRLLARQFWHKRVGAPRKGRRGRLR</sequence>
<dbReference type="GO" id="GO:0004888">
    <property type="term" value="F:transmembrane signaling receptor activity"/>
    <property type="evidence" value="ECO:0007669"/>
    <property type="project" value="InterPro"/>
</dbReference>
<evidence type="ECO:0000256" key="12">
    <source>
        <dbReference type="SAM" id="Phobius"/>
    </source>
</evidence>
<dbReference type="GO" id="GO:0007165">
    <property type="term" value="P:signal transduction"/>
    <property type="evidence" value="ECO:0007669"/>
    <property type="project" value="UniProtKB-KW"/>
</dbReference>
<dbReference type="AlphaFoldDB" id="A0A0B3BSR0"/>
<dbReference type="OrthoDB" id="5675566at2"/>
<keyword evidence="9 11" id="KW-0807">Transducer</keyword>
<dbReference type="SUPFAM" id="SSF58104">
    <property type="entry name" value="Methyl-accepting chemotaxis protein (MCP) signaling domain"/>
    <property type="match status" value="1"/>
</dbReference>
<feature type="domain" description="Methyl-accepting transducer" evidence="13">
    <location>
        <begin position="251"/>
        <end position="487"/>
    </location>
</feature>
<dbReference type="InterPro" id="IPR000014">
    <property type="entry name" value="PAS"/>
</dbReference>
<dbReference type="Proteomes" id="UP000030980">
    <property type="component" value="Unassembled WGS sequence"/>
</dbReference>
<proteinExistence type="inferred from homology"/>
<evidence type="ECO:0000259" key="14">
    <source>
        <dbReference type="PROSITE" id="PS50112"/>
    </source>
</evidence>
<protein>
    <submittedName>
        <fullName evidence="16">Chemotaxis protein</fullName>
    </submittedName>
</protein>
<reference evidence="16 17" key="1">
    <citation type="submission" date="2014-11" db="EMBL/GenBank/DDBJ databases">
        <title>Genome sequence of Pseudomonas tuomuerensis JCM 14085.</title>
        <authorList>
            <person name="Shin S.-K."/>
            <person name="Yi H."/>
        </authorList>
    </citation>
    <scope>NUCLEOTIDE SEQUENCE [LARGE SCALE GENOMIC DNA]</scope>
    <source>
        <strain evidence="16 17">JCM 14085</strain>
    </source>
</reference>
<feature type="domain" description="PAS" evidence="14">
    <location>
        <begin position="25"/>
        <end position="76"/>
    </location>
</feature>
<evidence type="ECO:0000256" key="10">
    <source>
        <dbReference type="ARBA" id="ARBA00029447"/>
    </source>
</evidence>
<gene>
    <name evidence="16" type="ORF">PT85_14325</name>
</gene>
<evidence type="ECO:0000259" key="13">
    <source>
        <dbReference type="PROSITE" id="PS50111"/>
    </source>
</evidence>
<dbReference type="SUPFAM" id="SSF55785">
    <property type="entry name" value="PYP-like sensor domain (PAS domain)"/>
    <property type="match status" value="1"/>
</dbReference>
<evidence type="ECO:0000256" key="3">
    <source>
        <dbReference type="ARBA" id="ARBA00022481"/>
    </source>
</evidence>
<dbReference type="GO" id="GO:0052131">
    <property type="term" value="P:positive aerotaxis"/>
    <property type="evidence" value="ECO:0007669"/>
    <property type="project" value="UniProtKB-ARBA"/>
</dbReference>
<evidence type="ECO:0000256" key="4">
    <source>
        <dbReference type="ARBA" id="ARBA00022500"/>
    </source>
</evidence>
<comment type="subcellular location">
    <subcellularLocation>
        <location evidence="1">Cell inner membrane</location>
        <topology evidence="1">Multi-pass membrane protein</topology>
    </subcellularLocation>
</comment>
<organism evidence="16 17">
    <name type="scientific">Pseudomonas flexibilis</name>
    <dbReference type="NCBI Taxonomy" id="706570"/>
    <lineage>
        <taxon>Bacteria</taxon>
        <taxon>Pseudomonadati</taxon>
        <taxon>Pseudomonadota</taxon>
        <taxon>Gammaproteobacteria</taxon>
        <taxon>Pseudomonadales</taxon>
        <taxon>Pseudomonadaceae</taxon>
        <taxon>Pseudomonas</taxon>
    </lineage>
</organism>
<evidence type="ECO:0000256" key="1">
    <source>
        <dbReference type="ARBA" id="ARBA00004429"/>
    </source>
</evidence>
<keyword evidence="7 12" id="KW-1133">Transmembrane helix</keyword>
<dbReference type="GO" id="GO:0005886">
    <property type="term" value="C:plasma membrane"/>
    <property type="evidence" value="ECO:0007669"/>
    <property type="project" value="UniProtKB-SubCell"/>
</dbReference>
<keyword evidence="4" id="KW-0145">Chemotaxis</keyword>
<dbReference type="PANTHER" id="PTHR32089:SF74">
    <property type="entry name" value="METHYL-ACCEPTING CHEMOTAXIS PROTEIN AER"/>
    <property type="match status" value="1"/>
</dbReference>
<evidence type="ECO:0000259" key="15">
    <source>
        <dbReference type="PROSITE" id="PS50885"/>
    </source>
</evidence>
<dbReference type="EMBL" id="JTAK01000006">
    <property type="protein sequence ID" value="KHO63689.1"/>
    <property type="molecule type" value="Genomic_DNA"/>
</dbReference>